<organism evidence="3 4">
    <name type="scientific">Streptomyces cinnamoneus</name>
    <name type="common">Streptoverticillium cinnamoneum</name>
    <dbReference type="NCBI Taxonomy" id="53446"/>
    <lineage>
        <taxon>Bacteria</taxon>
        <taxon>Bacillati</taxon>
        <taxon>Actinomycetota</taxon>
        <taxon>Actinomycetes</taxon>
        <taxon>Kitasatosporales</taxon>
        <taxon>Streptomycetaceae</taxon>
        <taxon>Streptomyces</taxon>
        <taxon>Streptomyces cinnamoneus group</taxon>
    </lineage>
</organism>
<dbReference type="Proteomes" id="UP000222531">
    <property type="component" value="Unassembled WGS sequence"/>
</dbReference>
<dbReference type="EMBL" id="NHZO01000151">
    <property type="protein sequence ID" value="PHQ50088.1"/>
    <property type="molecule type" value="Genomic_DNA"/>
</dbReference>
<dbReference type="Pfam" id="PF00797">
    <property type="entry name" value="Acetyltransf_2"/>
    <property type="match status" value="1"/>
</dbReference>
<evidence type="ECO:0000256" key="2">
    <source>
        <dbReference type="RuleBase" id="RU003452"/>
    </source>
</evidence>
<dbReference type="PRINTS" id="PR01543">
    <property type="entry name" value="ANATRNSFRASE"/>
</dbReference>
<dbReference type="InterPro" id="IPR001447">
    <property type="entry name" value="Arylamine_N-AcTrfase"/>
</dbReference>
<evidence type="ECO:0000313" key="3">
    <source>
        <dbReference type="EMBL" id="PHQ50088.1"/>
    </source>
</evidence>
<name>A0A2G1XFS2_STRCJ</name>
<dbReference type="SUPFAM" id="SSF54001">
    <property type="entry name" value="Cysteine proteinases"/>
    <property type="match status" value="1"/>
</dbReference>
<dbReference type="Gene3D" id="2.40.128.150">
    <property type="entry name" value="Cysteine proteinases"/>
    <property type="match status" value="1"/>
</dbReference>
<dbReference type="GO" id="GO:0016407">
    <property type="term" value="F:acetyltransferase activity"/>
    <property type="evidence" value="ECO:0007669"/>
    <property type="project" value="InterPro"/>
</dbReference>
<protein>
    <submittedName>
        <fullName evidence="3">Acetyltransferase</fullName>
    </submittedName>
</protein>
<keyword evidence="4" id="KW-1185">Reference proteome</keyword>
<reference evidence="3 4" key="1">
    <citation type="journal article" date="2017" name="Biochemistry">
        <title>Identification of the Biosynthetic Pathway for the Antibiotic Bicyclomycin.</title>
        <authorList>
            <person name="Patteson J."/>
            <person name="Cai W."/>
            <person name="Johnson R.A."/>
            <person name="Santa Maria K."/>
            <person name="Li B."/>
        </authorList>
    </citation>
    <scope>NUCLEOTIDE SEQUENCE [LARGE SCALE GENOMIC DNA]</scope>
    <source>
        <strain evidence="3 4">ATCC 21532</strain>
    </source>
</reference>
<dbReference type="PANTHER" id="PTHR11786">
    <property type="entry name" value="N-HYDROXYARYLAMINE O-ACETYLTRANSFERASE"/>
    <property type="match status" value="1"/>
</dbReference>
<gene>
    <name evidence="3" type="ORF">BLA24_21065</name>
</gene>
<dbReference type="OrthoDB" id="7181050at2"/>
<proteinExistence type="inferred from homology"/>
<comment type="similarity">
    <text evidence="1 2">Belongs to the arylamine N-acetyltransferase family.</text>
</comment>
<evidence type="ECO:0000256" key="1">
    <source>
        <dbReference type="ARBA" id="ARBA00006547"/>
    </source>
</evidence>
<dbReference type="InterPro" id="IPR038765">
    <property type="entry name" value="Papain-like_cys_pep_sf"/>
</dbReference>
<comment type="caution">
    <text evidence="3">The sequence shown here is derived from an EMBL/GenBank/DDBJ whole genome shotgun (WGS) entry which is preliminary data.</text>
</comment>
<keyword evidence="3" id="KW-0808">Transferase</keyword>
<dbReference type="Gene3D" id="3.30.2140.10">
    <property type="entry name" value="Arylamine N-acetyltransferase"/>
    <property type="match status" value="1"/>
</dbReference>
<accession>A0A2G1XFS2</accession>
<evidence type="ECO:0000313" key="4">
    <source>
        <dbReference type="Proteomes" id="UP000222531"/>
    </source>
</evidence>
<dbReference type="AlphaFoldDB" id="A0A2G1XFS2"/>
<sequence>MDSTETDAYLHRIGAARPAAADAAALRDLHLRHLKTVPFENLSIHLGEEIVLDPGALLDKVVRGGRGGFCYELNGLFAELLTALGYRVTLLAGRVVGPDGEFGIPFDHLALRVETAGAGAPEAWLVDVGFGRNSHHPLKLAERGEQSDPAGLFRIAETEEGDLDVIKDGAVQYRLEQRRRELGDFEAGAWWHRTSEKSPFTRSPLCSLLTGTGRVTISGRTLVTTAAGGRGRQERTLADDELLPAYREHFGIVIDRLPGRTEGGPAAG</sequence>
<dbReference type="PANTHER" id="PTHR11786:SF0">
    <property type="entry name" value="ARYLAMINE N-ACETYLTRANSFERASE 4-RELATED"/>
    <property type="match status" value="1"/>
</dbReference>
<dbReference type="RefSeq" id="WP_099200574.1">
    <property type="nucleotide sequence ID" value="NZ_JBIRXA010000001.1"/>
</dbReference>